<organism evidence="4">
    <name type="scientific">Centruroides edwardsii</name>
    <dbReference type="NCBI Taxonomy" id="2565419"/>
    <lineage>
        <taxon>Eukaryota</taxon>
        <taxon>Metazoa</taxon>
        <taxon>Ecdysozoa</taxon>
        <taxon>Arthropoda</taxon>
        <taxon>Chelicerata</taxon>
        <taxon>Arachnida</taxon>
        <taxon>Scorpiones</taxon>
        <taxon>Buthida</taxon>
        <taxon>Buthoidea</taxon>
        <taxon>Buthidae</taxon>
        <taxon>Centruroides</taxon>
    </lineage>
</organism>
<dbReference type="InterPro" id="IPR036574">
    <property type="entry name" value="Scorpion_toxin-like_sf"/>
</dbReference>
<keyword evidence="3" id="KW-0732">Signal</keyword>
<keyword evidence="2" id="KW-0964">Secreted</keyword>
<keyword evidence="4" id="KW-0407">Ion channel</keyword>
<evidence type="ECO:0000256" key="1">
    <source>
        <dbReference type="ARBA" id="ARBA00004613"/>
    </source>
</evidence>
<dbReference type="SUPFAM" id="SSF57095">
    <property type="entry name" value="Scorpion toxin-like"/>
    <property type="match status" value="1"/>
</dbReference>
<evidence type="ECO:0000256" key="2">
    <source>
        <dbReference type="ARBA" id="ARBA00022525"/>
    </source>
</evidence>
<evidence type="ECO:0000313" key="4">
    <source>
        <dbReference type="EMBL" id="QFP39888.1"/>
    </source>
</evidence>
<name>A0A5J6YI68_9SCOR</name>
<evidence type="ECO:0000256" key="3">
    <source>
        <dbReference type="SAM" id="SignalP"/>
    </source>
</evidence>
<keyword evidence="4" id="KW-0813">Transport</keyword>
<dbReference type="AlphaFoldDB" id="A0A5J6YI68"/>
<protein>
    <submittedName>
        <fullName evidence="4">Defensin peptide and putative potassium channel toxin-like protein</fullName>
    </submittedName>
</protein>
<feature type="chain" id="PRO_5023900101" evidence="3">
    <location>
        <begin position="25"/>
        <end position="58"/>
    </location>
</feature>
<gene>
    <name evidence="4" type="primary">CR13_165</name>
</gene>
<reference evidence="4" key="1">
    <citation type="journal article" date="2019" name="Toxicon">
        <title>Venom characterization of the bark scorpion Centruroides edwardsii (Gervais 1843): Composition, biochemical activities and in vivo toxicity for potential prey.</title>
        <authorList>
            <person name="Diaz C."/>
            <person name="Rivera J."/>
            <person name="Lomonte B."/>
            <person name="Bonilla F."/>
            <person name="Diego-Garcia E."/>
            <person name="Camacho E."/>
            <person name="Tytgat J."/>
            <person name="Sasa M."/>
        </authorList>
    </citation>
    <scope>NUCLEOTIDE SEQUENCE</scope>
</reference>
<comment type="subcellular location">
    <subcellularLocation>
        <location evidence="1">Secreted</location>
    </subcellularLocation>
</comment>
<dbReference type="GO" id="GO:0005576">
    <property type="term" value="C:extracellular region"/>
    <property type="evidence" value="ECO:0007669"/>
    <property type="project" value="UniProtKB-SubCell"/>
</dbReference>
<keyword evidence="4" id="KW-0406">Ion transport</keyword>
<feature type="signal peptide" evidence="3">
    <location>
        <begin position="1"/>
        <end position="24"/>
    </location>
</feature>
<dbReference type="Gene3D" id="3.30.30.10">
    <property type="entry name" value="Knottin, scorpion toxin-like"/>
    <property type="match status" value="1"/>
</dbReference>
<sequence length="58" mass="6456">MKAAVLFFCLAFIFCTTEIMPVEAQYTCDDANCNRACKKDGYRGGSCLGFVNVQCFCH</sequence>
<dbReference type="EMBL" id="MK932019">
    <property type="protein sequence ID" value="QFP39888.1"/>
    <property type="molecule type" value="mRNA"/>
</dbReference>
<accession>A0A5J6YI68</accession>
<proteinExistence type="evidence at transcript level"/>
<dbReference type="GO" id="GO:0034220">
    <property type="term" value="P:monoatomic ion transmembrane transport"/>
    <property type="evidence" value="ECO:0007669"/>
    <property type="project" value="UniProtKB-KW"/>
</dbReference>